<dbReference type="AlphaFoldDB" id="A0A1D8PTR1"/>
<keyword evidence="4" id="KW-1185">Reference proteome</keyword>
<dbReference type="CGD" id="CAL0000175685">
    <property type="gene designation" value="orf19.6419.1"/>
</dbReference>
<dbReference type="OMA" id="VKFWQPL"/>
<dbReference type="EMBL" id="CP017630">
    <property type="protein sequence ID" value="AOW31532.1"/>
    <property type="molecule type" value="Genomic_DNA"/>
</dbReference>
<dbReference type="SMR" id="A0A1D8PTR1"/>
<proteinExistence type="predicted"/>
<dbReference type="KEGG" id="cal:CAALFM_CR08520CA"/>
<evidence type="ECO:0000313" key="4">
    <source>
        <dbReference type="Proteomes" id="UP000000559"/>
    </source>
</evidence>
<reference evidence="3 4" key="1">
    <citation type="journal article" date="2004" name="Proc. Natl. Acad. Sci. U.S.A.">
        <title>The diploid genome sequence of Candida albicans.</title>
        <authorList>
            <person name="Jones T."/>
            <person name="Federspiel N.A."/>
            <person name="Chibana H."/>
            <person name="Dungan J."/>
            <person name="Kalman S."/>
            <person name="Magee B.B."/>
            <person name="Newport G."/>
            <person name="Thorstenson Y.R."/>
            <person name="Agabian N."/>
            <person name="Magee P.T."/>
            <person name="Davis R.W."/>
            <person name="Scherer S."/>
        </authorList>
    </citation>
    <scope>NUCLEOTIDE SEQUENCE [LARGE SCALE GENOMIC DNA]</scope>
    <source>
        <strain evidence="4">SC5314 / ATCC MYA-2876</strain>
    </source>
</reference>
<name>A0A1D8PTR1_CANAL</name>
<evidence type="ECO:0000256" key="1">
    <source>
        <dbReference type="SAM" id="MobiDB-lite"/>
    </source>
</evidence>
<dbReference type="VEuPathDB" id="FungiDB:CR_08520C_A"/>
<reference evidence="3 4" key="2">
    <citation type="journal article" date="2007" name="Genome Biol.">
        <title>Assembly of the Candida albicans genome into sixteen supercontigs aligned on the eight chromosomes.</title>
        <authorList>
            <person name="van het Hoog M."/>
            <person name="Rast T.J."/>
            <person name="Martchenko M."/>
            <person name="Grindle S."/>
            <person name="Dignard D."/>
            <person name="Hogues H."/>
            <person name="Cuomo C."/>
            <person name="Berriman M."/>
            <person name="Scherer S."/>
            <person name="Magee B.B."/>
            <person name="Whiteway M."/>
            <person name="Chibana H."/>
            <person name="Nantel A."/>
            <person name="Magee P.T."/>
        </authorList>
    </citation>
    <scope>GENOME REANNOTATION</scope>
    <source>
        <strain evidence="4">SC5314 / ATCC MYA-2876</strain>
    </source>
</reference>
<dbReference type="GeneID" id="30515443"/>
<dbReference type="RefSeq" id="XP_019331109.1">
    <property type="nucleotide sequence ID" value="XM_019475564.1"/>
</dbReference>
<feature type="compositionally biased region" description="Polar residues" evidence="1">
    <location>
        <begin position="98"/>
        <end position="110"/>
    </location>
</feature>
<reference evidence="3 4" key="3">
    <citation type="journal article" date="2013" name="Genome Biol.">
        <title>Assembly of a phased diploid Candida albicans genome facilitates allele-specific measurements and provides a simple model for repeat and indel structure.</title>
        <authorList>
            <person name="Muzzey D."/>
            <person name="Schwartz K."/>
            <person name="Weissman J.S."/>
            <person name="Sherlock G."/>
        </authorList>
    </citation>
    <scope>NUCLEOTIDE SEQUENCE [LARGE SCALE GENOMIC DNA]</scope>
    <source>
        <strain evidence="4">SC5314 / ATCC MYA-2876</strain>
    </source>
</reference>
<accession>A0A1D8PTR1</accession>
<gene>
    <name evidence="3" type="ordered locus">CAALFM_CR08520CA</name>
    <name evidence="2" type="ordered locus">orf19.6419.1</name>
</gene>
<protein>
    <submittedName>
        <fullName evidence="3">Uncharacterized protein</fullName>
    </submittedName>
</protein>
<evidence type="ECO:0000313" key="3">
    <source>
        <dbReference type="EMBL" id="AOW31532.1"/>
    </source>
</evidence>
<dbReference type="InParanoid" id="A0A1D8PTR1"/>
<organism evidence="3 4">
    <name type="scientific">Candida albicans (strain SC5314 / ATCC MYA-2876)</name>
    <name type="common">Yeast</name>
    <dbReference type="NCBI Taxonomy" id="237561"/>
    <lineage>
        <taxon>Eukaryota</taxon>
        <taxon>Fungi</taxon>
        <taxon>Dikarya</taxon>
        <taxon>Ascomycota</taxon>
        <taxon>Saccharomycotina</taxon>
        <taxon>Pichiomycetes</taxon>
        <taxon>Debaryomycetaceae</taxon>
        <taxon>Candida/Lodderomyces clade</taxon>
        <taxon>Candida</taxon>
    </lineage>
</organism>
<feature type="region of interest" description="Disordered" evidence="1">
    <location>
        <begin position="91"/>
        <end position="110"/>
    </location>
</feature>
<evidence type="ECO:0000313" key="2">
    <source>
        <dbReference type="CGD" id="CAL0000175685"/>
    </source>
</evidence>
<sequence>MSGRGGKLVITTTAIITSIYFGINFWKPIIIEQLEKDGNLRKDIEIDHRNSNTAGSEAIDQPKSWQDLRQKINAVIDPEKNFTAEDQKGLQRLKDRLQSSNPNGSSNDEK</sequence>
<dbReference type="Proteomes" id="UP000000559">
    <property type="component" value="Chromosome R"/>
</dbReference>
<dbReference type="OrthoDB" id="4080273at2759"/>